<evidence type="ECO:0000256" key="2">
    <source>
        <dbReference type="SAM" id="MobiDB-lite"/>
    </source>
</evidence>
<feature type="compositionally biased region" description="Polar residues" evidence="2">
    <location>
        <begin position="668"/>
        <end position="677"/>
    </location>
</feature>
<dbReference type="Gene3D" id="2.20.110.10">
    <property type="entry name" value="Histone H3 K4-specific methyltransferase SET7/9 N-terminal domain"/>
    <property type="match status" value="7"/>
</dbReference>
<keyword evidence="1" id="KW-0677">Repeat</keyword>
<proteinExistence type="predicted"/>
<dbReference type="PANTHER" id="PTHR23084">
    <property type="entry name" value="PHOSPHATIDYLINOSITOL-4-PHOSPHATE 5-KINASE RELATED"/>
    <property type="match status" value="1"/>
</dbReference>
<protein>
    <recommendedName>
        <fullName evidence="5">MORN repeat protein</fullName>
    </recommendedName>
</protein>
<feature type="region of interest" description="Disordered" evidence="2">
    <location>
        <begin position="664"/>
        <end position="684"/>
    </location>
</feature>
<dbReference type="FunFam" id="2.20.110.10:FF:000002">
    <property type="entry name" value="Phosphatidylinositol 4-phosphate 5-kinase 8"/>
    <property type="match status" value="1"/>
</dbReference>
<comment type="caution">
    <text evidence="3">The sequence shown here is derived from an EMBL/GenBank/DDBJ whole genome shotgun (WGS) entry which is preliminary data.</text>
</comment>
<dbReference type="SUPFAM" id="SSF82185">
    <property type="entry name" value="Histone H3 K4-specific methyltransferase SET7/9 N-terminal domain"/>
    <property type="match status" value="6"/>
</dbReference>
<dbReference type="PANTHER" id="PTHR23084:SF263">
    <property type="entry name" value="MORN REPEAT-CONTAINING PROTEIN 1"/>
    <property type="match status" value="1"/>
</dbReference>
<evidence type="ECO:0000313" key="4">
    <source>
        <dbReference type="Proteomes" id="UP000187209"/>
    </source>
</evidence>
<evidence type="ECO:0000313" key="3">
    <source>
        <dbReference type="EMBL" id="OMJ86285.1"/>
    </source>
</evidence>
<name>A0A1R2CBD0_9CILI</name>
<dbReference type="Proteomes" id="UP000187209">
    <property type="component" value="Unassembled WGS sequence"/>
</dbReference>
<evidence type="ECO:0008006" key="5">
    <source>
        <dbReference type="Google" id="ProtNLM"/>
    </source>
</evidence>
<accession>A0A1R2CBD0</accession>
<reference evidence="3 4" key="1">
    <citation type="submission" date="2016-11" db="EMBL/GenBank/DDBJ databases">
        <title>The macronuclear genome of Stentor coeruleus: a giant cell with tiny introns.</title>
        <authorList>
            <person name="Slabodnick M."/>
            <person name="Ruby J.G."/>
            <person name="Reiff S.B."/>
            <person name="Swart E.C."/>
            <person name="Gosai S."/>
            <person name="Prabakaran S."/>
            <person name="Witkowska E."/>
            <person name="Larue G.E."/>
            <person name="Fisher S."/>
            <person name="Freeman R.M."/>
            <person name="Gunawardena J."/>
            <person name="Chu W."/>
            <person name="Stover N.A."/>
            <person name="Gregory B.D."/>
            <person name="Nowacki M."/>
            <person name="Derisi J."/>
            <person name="Roy S.W."/>
            <person name="Marshall W.F."/>
            <person name="Sood P."/>
        </authorList>
    </citation>
    <scope>NUCLEOTIDE SEQUENCE [LARGE SCALE GENOMIC DNA]</scope>
    <source>
        <strain evidence="3">WM001</strain>
    </source>
</reference>
<dbReference type="Pfam" id="PF02493">
    <property type="entry name" value="MORN"/>
    <property type="match status" value="15"/>
</dbReference>
<dbReference type="SMART" id="SM00698">
    <property type="entry name" value="MORN"/>
    <property type="match status" value="15"/>
</dbReference>
<dbReference type="EMBL" id="MPUH01000211">
    <property type="protein sequence ID" value="OMJ86285.1"/>
    <property type="molecule type" value="Genomic_DNA"/>
</dbReference>
<evidence type="ECO:0000256" key="1">
    <source>
        <dbReference type="ARBA" id="ARBA00022737"/>
    </source>
</evidence>
<dbReference type="InterPro" id="IPR003409">
    <property type="entry name" value="MORN"/>
</dbReference>
<dbReference type="AlphaFoldDB" id="A0A1R2CBD0"/>
<keyword evidence="4" id="KW-1185">Reference proteome</keyword>
<sequence length="745" mass="85373">MGCIALKSSNIQSVENVGIKCKITYTDKSIYLGEVKNRKRHGFGYIRYNIKEEYHGNWINDLRHGNGDYLFANTDYYSGNWENNHMSGQGKLISKILSSTYTGEFQMSKQHGFGTLELNGPMRIEGNWKEGKLDGLGKVLWENGWSIIGEFSKNKLRPKVEIIGPNSQSVYYEHYEDEIPVIGRVYFFENYMFRIYEGGMMGVFVINGNEIYEGTINFDPRDLVNMLDDTTDIESIEGFSKSCCGKGAYYWPDGKYFDGSWKCRFSHSIENMREKNDNKGYFGNWVSGLNKTEWETKFLLDGEGIMFVPGDFKYEGGWNMGVKEGFGTINWVETKKMYSGQWENDNFHGFGKLVVEEKVVYKGIFENGVIIKGKAKWDNGNSFIGIFDKNQPAIGQFNYQNGDYYEGHFKNNQKSGTGTMVWANGDTYKGNWLKDLKHGKGTFISANGDEYEGSWVRGKRQGPGFDKSDNQVFIWKHDRKIKAFDNETITEAYDIIEKNNLRQEDNEKLCENGDLYVFKQVDNEETVFGTLFRLNGDMYEGEFYNDCLQGKGVYVKNDGTKYIGEFEDSNFKGLGELHLPNGTTIKGQFDNWEIIGQAQCISPDGNEYFGELKNNKPHGEGKMIGIFGEIYEGCWKNGKKHGSGCYYDKIETYTGEWRKGKRHGNGLSIDSASTENSGLFKKSNSDKLNLTNQEQFPNNFASNENFKRGNAGSKLKRLYSENACNRLQRKEKAKLREKIEEEEVE</sequence>
<organism evidence="3 4">
    <name type="scientific">Stentor coeruleus</name>
    <dbReference type="NCBI Taxonomy" id="5963"/>
    <lineage>
        <taxon>Eukaryota</taxon>
        <taxon>Sar</taxon>
        <taxon>Alveolata</taxon>
        <taxon>Ciliophora</taxon>
        <taxon>Postciliodesmatophora</taxon>
        <taxon>Heterotrichea</taxon>
        <taxon>Heterotrichida</taxon>
        <taxon>Stentoridae</taxon>
        <taxon>Stentor</taxon>
    </lineage>
</organism>
<gene>
    <name evidence="3" type="ORF">SteCoe_12273</name>
</gene>